<gene>
    <name evidence="3" type="primary">Aste57867_14915</name>
    <name evidence="2" type="ORF">As57867_014859</name>
    <name evidence="3" type="ORF">ASTE57867_14915</name>
</gene>
<feature type="chain" id="PRO_5036116309" evidence="1">
    <location>
        <begin position="19"/>
        <end position="288"/>
    </location>
</feature>
<evidence type="ECO:0000256" key="1">
    <source>
        <dbReference type="SAM" id="SignalP"/>
    </source>
</evidence>
<reference evidence="3 4" key="1">
    <citation type="submission" date="2019-03" db="EMBL/GenBank/DDBJ databases">
        <authorList>
            <person name="Gaulin E."/>
            <person name="Dumas B."/>
        </authorList>
    </citation>
    <scope>NUCLEOTIDE SEQUENCE [LARGE SCALE GENOMIC DNA]</scope>
    <source>
        <strain evidence="3">CBS 568.67</strain>
    </source>
</reference>
<evidence type="ECO:0000313" key="4">
    <source>
        <dbReference type="Proteomes" id="UP000332933"/>
    </source>
</evidence>
<keyword evidence="1" id="KW-0732">Signal</keyword>
<protein>
    <submittedName>
        <fullName evidence="3">Aste57867_14915 protein</fullName>
    </submittedName>
</protein>
<accession>A0A485L2V6</accession>
<reference evidence="2" key="2">
    <citation type="submission" date="2019-06" db="EMBL/GenBank/DDBJ databases">
        <title>Genomics analysis of Aphanomyces spp. identifies a new class of oomycete effector associated with host adaptation.</title>
        <authorList>
            <person name="Gaulin E."/>
        </authorList>
    </citation>
    <scope>NUCLEOTIDE SEQUENCE</scope>
    <source>
        <strain evidence="2">CBS 578.67</strain>
    </source>
</reference>
<feature type="signal peptide" evidence="1">
    <location>
        <begin position="1"/>
        <end position="18"/>
    </location>
</feature>
<dbReference type="AlphaFoldDB" id="A0A485L2V6"/>
<keyword evidence="4" id="KW-1185">Reference proteome</keyword>
<organism evidence="3 4">
    <name type="scientific">Aphanomyces stellatus</name>
    <dbReference type="NCBI Taxonomy" id="120398"/>
    <lineage>
        <taxon>Eukaryota</taxon>
        <taxon>Sar</taxon>
        <taxon>Stramenopiles</taxon>
        <taxon>Oomycota</taxon>
        <taxon>Saprolegniomycetes</taxon>
        <taxon>Saprolegniales</taxon>
        <taxon>Verrucalvaceae</taxon>
        <taxon>Aphanomyces</taxon>
    </lineage>
</organism>
<sequence>MMKAFVTIGATLVAACAAWSPASTNDAAKVLYSAVAAANFPASNTQPICASTVLNATQQVTTGTKYKINLAGCPVADISNAAAGCTCGNASAYTVTVYQRLTDAPLITLIAPGLDAPDSPGLLVGAFSKSRDVTTDDTTLFAKATSVSTNYVKPSLPKVCGTDFVSVASSGVGDITYVFEVKGCALASLSVDTVCLSACAFKDKVTFQVQILQDLFQVRSVLNVVQATSNGAFLLPGSSGGGAAGEITTPFTTEPTIVAPPSSHAPRMSMAGVAASVAAAVIAAASHF</sequence>
<name>A0A485L2V6_9STRA</name>
<dbReference type="PROSITE" id="PS51257">
    <property type="entry name" value="PROKAR_LIPOPROTEIN"/>
    <property type="match status" value="1"/>
</dbReference>
<proteinExistence type="predicted"/>
<evidence type="ECO:0000313" key="2">
    <source>
        <dbReference type="EMBL" id="KAF0694178.1"/>
    </source>
</evidence>
<dbReference type="Proteomes" id="UP000332933">
    <property type="component" value="Unassembled WGS sequence"/>
</dbReference>
<evidence type="ECO:0000313" key="3">
    <source>
        <dbReference type="EMBL" id="VFT91730.1"/>
    </source>
</evidence>
<dbReference type="EMBL" id="VJMH01005593">
    <property type="protein sequence ID" value="KAF0694178.1"/>
    <property type="molecule type" value="Genomic_DNA"/>
</dbReference>
<dbReference type="EMBL" id="CAADRA010005614">
    <property type="protein sequence ID" value="VFT91730.1"/>
    <property type="molecule type" value="Genomic_DNA"/>
</dbReference>